<organism evidence="1 2">
    <name type="scientific">Parelaphostrongylus tenuis</name>
    <name type="common">Meningeal worm</name>
    <dbReference type="NCBI Taxonomy" id="148309"/>
    <lineage>
        <taxon>Eukaryota</taxon>
        <taxon>Metazoa</taxon>
        <taxon>Ecdysozoa</taxon>
        <taxon>Nematoda</taxon>
        <taxon>Chromadorea</taxon>
        <taxon>Rhabditida</taxon>
        <taxon>Rhabditina</taxon>
        <taxon>Rhabditomorpha</taxon>
        <taxon>Strongyloidea</taxon>
        <taxon>Metastrongylidae</taxon>
        <taxon>Parelaphostrongylus</taxon>
    </lineage>
</organism>
<dbReference type="Proteomes" id="UP001196413">
    <property type="component" value="Unassembled WGS sequence"/>
</dbReference>
<dbReference type="SUPFAM" id="SSF49313">
    <property type="entry name" value="Cadherin-like"/>
    <property type="match status" value="1"/>
</dbReference>
<accession>A0AAD5WK73</accession>
<protein>
    <recommendedName>
        <fullName evidence="3">Cadherin domain-containing protein</fullName>
    </recommendedName>
</protein>
<dbReference type="Gene3D" id="2.60.40.60">
    <property type="entry name" value="Cadherins"/>
    <property type="match status" value="1"/>
</dbReference>
<dbReference type="EMBL" id="JAHQIW010007148">
    <property type="protein sequence ID" value="KAJ1372473.1"/>
    <property type="molecule type" value="Genomic_DNA"/>
</dbReference>
<dbReference type="InterPro" id="IPR015919">
    <property type="entry name" value="Cadherin-like_sf"/>
</dbReference>
<proteinExistence type="predicted"/>
<dbReference type="GO" id="GO:0005509">
    <property type="term" value="F:calcium ion binding"/>
    <property type="evidence" value="ECO:0007669"/>
    <property type="project" value="InterPro"/>
</dbReference>
<dbReference type="AlphaFoldDB" id="A0AAD5WK73"/>
<dbReference type="GO" id="GO:0016020">
    <property type="term" value="C:membrane"/>
    <property type="evidence" value="ECO:0007669"/>
    <property type="project" value="InterPro"/>
</dbReference>
<sequence length="82" mass="8934">MDPDGDAIWWSIIDGNINETFSLKADSGLLQLAKPIENIRQNISSVILLIQISDGQLNETTKIAVELSRSSVTRPQVLSAAL</sequence>
<comment type="caution">
    <text evidence="1">The sequence shown here is derived from an EMBL/GenBank/DDBJ whole genome shotgun (WGS) entry which is preliminary data.</text>
</comment>
<keyword evidence="2" id="KW-1185">Reference proteome</keyword>
<evidence type="ECO:0000313" key="2">
    <source>
        <dbReference type="Proteomes" id="UP001196413"/>
    </source>
</evidence>
<evidence type="ECO:0000313" key="1">
    <source>
        <dbReference type="EMBL" id="KAJ1372473.1"/>
    </source>
</evidence>
<name>A0AAD5WK73_PARTN</name>
<gene>
    <name evidence="1" type="ORF">KIN20_034641</name>
</gene>
<reference evidence="1" key="1">
    <citation type="submission" date="2021-06" db="EMBL/GenBank/DDBJ databases">
        <title>Parelaphostrongylus tenuis whole genome reference sequence.</title>
        <authorList>
            <person name="Garwood T.J."/>
            <person name="Larsen P.A."/>
            <person name="Fountain-Jones N.M."/>
            <person name="Garbe J.R."/>
            <person name="Macchietto M.G."/>
            <person name="Kania S.A."/>
            <person name="Gerhold R.W."/>
            <person name="Richards J.E."/>
            <person name="Wolf T.M."/>
        </authorList>
    </citation>
    <scope>NUCLEOTIDE SEQUENCE</scope>
    <source>
        <strain evidence="1">MNPRO001-30</strain>
        <tissue evidence="1">Meninges</tissue>
    </source>
</reference>
<evidence type="ECO:0008006" key="3">
    <source>
        <dbReference type="Google" id="ProtNLM"/>
    </source>
</evidence>